<dbReference type="SUPFAM" id="SSF55804">
    <property type="entry name" value="Phoshotransferase/anion transport protein"/>
    <property type="match status" value="1"/>
</dbReference>
<evidence type="ECO:0000313" key="3">
    <source>
        <dbReference type="EMBL" id="MFD2831398.1"/>
    </source>
</evidence>
<dbReference type="PROSITE" id="PS51094">
    <property type="entry name" value="PTS_EIIA_TYPE_2"/>
    <property type="match status" value="1"/>
</dbReference>
<evidence type="ECO:0000313" key="4">
    <source>
        <dbReference type="Proteomes" id="UP001597519"/>
    </source>
</evidence>
<sequence length="153" mass="17831">MTHEKLFDKELMMLDANFENQRILFKEVSKDLLKKGFVTETYADALNLREKEFPTGLETAHCKIAIPHTDVKHVKKPFIYLVKLDEEIVFNNMGDMSQSFGVKAVLFLGIKEPAEQIKLLSKLMENFIEKSFSDLIFEEKNKNELEIKLNNFI</sequence>
<dbReference type="PANTHER" id="PTHR47738:SF3">
    <property type="entry name" value="PHOSPHOTRANSFERASE SYSTEM MANNITOL_FRUCTOSE-SPECIFIC IIA DOMAIN CONTAINING PROTEIN"/>
    <property type="match status" value="1"/>
</dbReference>
<dbReference type="Gene3D" id="3.40.930.10">
    <property type="entry name" value="Mannitol-specific EII, Chain A"/>
    <property type="match status" value="1"/>
</dbReference>
<dbReference type="RefSeq" id="WP_377775619.1">
    <property type="nucleotide sequence ID" value="NZ_JBHUOQ010000005.1"/>
</dbReference>
<gene>
    <name evidence="3" type="ORF">ACFSX4_13060</name>
</gene>
<feature type="domain" description="PTS EIIA type-2" evidence="2">
    <location>
        <begin position="5"/>
        <end position="153"/>
    </location>
</feature>
<keyword evidence="3" id="KW-0762">Sugar transport</keyword>
<comment type="subunit">
    <text evidence="1">Homodimer or homotrimer. Seems to be a monomer when not phosphorylated.</text>
</comment>
<dbReference type="CDD" id="cd00211">
    <property type="entry name" value="PTS_IIA_fru"/>
    <property type="match status" value="1"/>
</dbReference>
<dbReference type="InterPro" id="IPR002178">
    <property type="entry name" value="PTS_EIIA_type-2_dom"/>
</dbReference>
<dbReference type="PANTHER" id="PTHR47738">
    <property type="entry name" value="PTS SYSTEM FRUCTOSE-LIKE EIIA COMPONENT-RELATED"/>
    <property type="match status" value="1"/>
</dbReference>
<accession>A0ABW5WZV5</accession>
<reference evidence="4" key="1">
    <citation type="journal article" date="2019" name="Int. J. Syst. Evol. Microbiol.">
        <title>The Global Catalogue of Microorganisms (GCM) 10K type strain sequencing project: providing services to taxonomists for standard genome sequencing and annotation.</title>
        <authorList>
            <consortium name="The Broad Institute Genomics Platform"/>
            <consortium name="The Broad Institute Genome Sequencing Center for Infectious Disease"/>
            <person name="Wu L."/>
            <person name="Ma J."/>
        </authorList>
    </citation>
    <scope>NUCLEOTIDE SEQUENCE [LARGE SCALE GENOMIC DNA]</scope>
    <source>
        <strain evidence="4">KCTC 33575</strain>
    </source>
</reference>
<dbReference type="EMBL" id="JBHUOQ010000005">
    <property type="protein sequence ID" value="MFD2831398.1"/>
    <property type="molecule type" value="Genomic_DNA"/>
</dbReference>
<dbReference type="InterPro" id="IPR016152">
    <property type="entry name" value="PTrfase/Anion_transptr"/>
</dbReference>
<name>A0ABW5WZV5_9STAP</name>
<dbReference type="InterPro" id="IPR051541">
    <property type="entry name" value="PTS_SugarTrans_NitroReg"/>
</dbReference>
<evidence type="ECO:0000256" key="1">
    <source>
        <dbReference type="ARBA" id="ARBA00011798"/>
    </source>
</evidence>
<organism evidence="3 4">
    <name type="scientific">Corticicoccus populi</name>
    <dbReference type="NCBI Taxonomy" id="1812821"/>
    <lineage>
        <taxon>Bacteria</taxon>
        <taxon>Bacillati</taxon>
        <taxon>Bacillota</taxon>
        <taxon>Bacilli</taxon>
        <taxon>Bacillales</taxon>
        <taxon>Staphylococcaceae</taxon>
        <taxon>Corticicoccus</taxon>
    </lineage>
</organism>
<comment type="caution">
    <text evidence="3">The sequence shown here is derived from an EMBL/GenBank/DDBJ whole genome shotgun (WGS) entry which is preliminary data.</text>
</comment>
<keyword evidence="4" id="KW-1185">Reference proteome</keyword>
<dbReference type="Pfam" id="PF00359">
    <property type="entry name" value="PTS_EIIA_2"/>
    <property type="match status" value="1"/>
</dbReference>
<dbReference type="Proteomes" id="UP001597519">
    <property type="component" value="Unassembled WGS sequence"/>
</dbReference>
<proteinExistence type="predicted"/>
<evidence type="ECO:0000259" key="2">
    <source>
        <dbReference type="PROSITE" id="PS51094"/>
    </source>
</evidence>
<keyword evidence="3" id="KW-0813">Transport</keyword>
<protein>
    <submittedName>
        <fullName evidence="3">PTS sugar transporter subunit IIA</fullName>
    </submittedName>
</protein>